<dbReference type="InterPro" id="IPR010095">
    <property type="entry name" value="Cas12f1-like_TNB"/>
</dbReference>
<evidence type="ECO:0000313" key="3">
    <source>
        <dbReference type="EMBL" id="MBO8414785.1"/>
    </source>
</evidence>
<dbReference type="NCBIfam" id="NF040570">
    <property type="entry name" value="guided_TnpB"/>
    <property type="match status" value="1"/>
</dbReference>
<comment type="caution">
    <text evidence="3">The sequence shown here is derived from an EMBL/GenBank/DDBJ whole genome shotgun (WGS) entry which is preliminary data.</text>
</comment>
<name>A0A9D9D8D0_9GAMM</name>
<sequence length="392" mass="45722">MPQELTAKIKLLPTSEQEELLLKTMAAYRDGCNIASEYAYESGIYARFEIQKAVYSDIREKTGLKAQQAVSVCRTVQARYLAILRNPAFQKKCRYQGKQLIPNKVEFQKLQCDLVHNKDYTIKSDQTVTISVLGDAKRLRIPFEIKGMEKFFDKNIYKFGTAKLVYIRKNFFLHIGVTKLDVNEVTDEELFKAHNIVGIDRGINFVVTSYDSNNETVFVSGRRLASYRKHFVELRRSLQKKNTPSSRRRLKAIGQREHGWMQEVNHCISKALVEAYPPGTLFVLEDLTGIREEAVKFRKKRRYVMSSWTYFDLEEKIIYKANLRHSRVVFLDPRYSSQRCPRCGMVEKSNRNRKGHLYCCKNCGYRSNDDRVGAINMLQRGEDYLKTLHKPF</sequence>
<accession>A0A9D9D8D0</accession>
<dbReference type="GO" id="GO:0003677">
    <property type="term" value="F:DNA binding"/>
    <property type="evidence" value="ECO:0007669"/>
    <property type="project" value="UniProtKB-KW"/>
</dbReference>
<dbReference type="Pfam" id="PF07282">
    <property type="entry name" value="Cas12f1-like_TNB"/>
    <property type="match status" value="1"/>
</dbReference>
<evidence type="ECO:0000259" key="2">
    <source>
        <dbReference type="Pfam" id="PF07282"/>
    </source>
</evidence>
<dbReference type="AlphaFoldDB" id="A0A9D9D8D0"/>
<proteinExistence type="predicted"/>
<feature type="domain" description="Cas12f1-like TNB" evidence="2">
    <location>
        <begin position="312"/>
        <end position="377"/>
    </location>
</feature>
<dbReference type="NCBIfam" id="TIGR01766">
    <property type="entry name" value="IS200/IS605 family accessory protein TnpB-like domain"/>
    <property type="match status" value="1"/>
</dbReference>
<organism evidence="3 4">
    <name type="scientific">Candidatus Avisuccinivibrio stercorigallinarum</name>
    <dbReference type="NCBI Taxonomy" id="2840704"/>
    <lineage>
        <taxon>Bacteria</taxon>
        <taxon>Pseudomonadati</taxon>
        <taxon>Pseudomonadota</taxon>
        <taxon>Gammaproteobacteria</taxon>
        <taxon>Aeromonadales</taxon>
        <taxon>Succinivibrionaceae</taxon>
        <taxon>Succinivibrionaceae incertae sedis</taxon>
        <taxon>Candidatus Avisuccinivibrio</taxon>
    </lineage>
</organism>
<reference evidence="3" key="1">
    <citation type="submission" date="2020-10" db="EMBL/GenBank/DDBJ databases">
        <authorList>
            <person name="Gilroy R."/>
        </authorList>
    </citation>
    <scope>NUCLEOTIDE SEQUENCE</scope>
    <source>
        <strain evidence="3">17213</strain>
    </source>
</reference>
<dbReference type="EMBL" id="JADINH010000003">
    <property type="protein sequence ID" value="MBO8414785.1"/>
    <property type="molecule type" value="Genomic_DNA"/>
</dbReference>
<evidence type="ECO:0000313" key="4">
    <source>
        <dbReference type="Proteomes" id="UP000823631"/>
    </source>
</evidence>
<protein>
    <submittedName>
        <fullName evidence="3">Transposase</fullName>
    </submittedName>
</protein>
<gene>
    <name evidence="3" type="ORF">IAB19_00175</name>
</gene>
<dbReference type="Proteomes" id="UP000823631">
    <property type="component" value="Unassembled WGS sequence"/>
</dbReference>
<reference evidence="3" key="2">
    <citation type="journal article" date="2021" name="PeerJ">
        <title>Extensive microbial diversity within the chicken gut microbiome revealed by metagenomics and culture.</title>
        <authorList>
            <person name="Gilroy R."/>
            <person name="Ravi A."/>
            <person name="Getino M."/>
            <person name="Pursley I."/>
            <person name="Horton D.L."/>
            <person name="Alikhan N.F."/>
            <person name="Baker D."/>
            <person name="Gharbi K."/>
            <person name="Hall N."/>
            <person name="Watson M."/>
            <person name="Adriaenssens E.M."/>
            <person name="Foster-Nyarko E."/>
            <person name="Jarju S."/>
            <person name="Secka A."/>
            <person name="Antonio M."/>
            <person name="Oren A."/>
            <person name="Chaudhuri R.R."/>
            <person name="La Ragione R."/>
            <person name="Hildebrand F."/>
            <person name="Pallen M.J."/>
        </authorList>
    </citation>
    <scope>NUCLEOTIDE SEQUENCE</scope>
    <source>
        <strain evidence="3">17213</strain>
    </source>
</reference>
<evidence type="ECO:0000256" key="1">
    <source>
        <dbReference type="ARBA" id="ARBA00023125"/>
    </source>
</evidence>
<keyword evidence="1" id="KW-0238">DNA-binding</keyword>